<dbReference type="PANTHER" id="PTHR21502">
    <property type="entry name" value="ZINC FINGER PROTEIN DZIP1"/>
    <property type="match status" value="1"/>
</dbReference>
<keyword evidence="3" id="KW-0175">Coiled coil</keyword>
<sequence>MEDFGSALEKNASDLTVMDVYDIAAVELELVEDVWRGEAQDLLTQISQLQEENKTLLINLSLKDSPMTEEDLQRQEGMSDRERQVMKKLKEVVDMQRDEIRAKDRELSSSSRTG</sequence>
<evidence type="ECO:0000256" key="1">
    <source>
        <dbReference type="ARBA" id="ARBA00004496"/>
    </source>
</evidence>
<comment type="caution">
    <text evidence="4">The sequence shown here is derived from an EMBL/GenBank/DDBJ whole genome shotgun (WGS) entry which is preliminary data.</text>
</comment>
<dbReference type="Proteomes" id="UP000824540">
    <property type="component" value="Unassembled WGS sequence"/>
</dbReference>
<dbReference type="InterPro" id="IPR051241">
    <property type="entry name" value="DZIP_RILPL"/>
</dbReference>
<dbReference type="OrthoDB" id="10069524at2759"/>
<organism evidence="4 5">
    <name type="scientific">Albula glossodonta</name>
    <name type="common">roundjaw bonefish</name>
    <dbReference type="NCBI Taxonomy" id="121402"/>
    <lineage>
        <taxon>Eukaryota</taxon>
        <taxon>Metazoa</taxon>
        <taxon>Chordata</taxon>
        <taxon>Craniata</taxon>
        <taxon>Vertebrata</taxon>
        <taxon>Euteleostomi</taxon>
        <taxon>Actinopterygii</taxon>
        <taxon>Neopterygii</taxon>
        <taxon>Teleostei</taxon>
        <taxon>Albuliformes</taxon>
        <taxon>Albulidae</taxon>
        <taxon>Albula</taxon>
    </lineage>
</organism>
<dbReference type="GO" id="GO:0031267">
    <property type="term" value="F:small GTPase binding"/>
    <property type="evidence" value="ECO:0007669"/>
    <property type="project" value="TreeGrafter"/>
</dbReference>
<dbReference type="AlphaFoldDB" id="A0A8T2P1M3"/>
<gene>
    <name evidence="4" type="ORF">JZ751_015990</name>
</gene>
<reference evidence="4" key="1">
    <citation type="thesis" date="2021" institute="BYU ScholarsArchive" country="Provo, UT, USA">
        <title>Applications of and Algorithms for Genome Assembly and Genomic Analyses with an Emphasis on Marine Teleosts.</title>
        <authorList>
            <person name="Pickett B.D."/>
        </authorList>
    </citation>
    <scope>NUCLEOTIDE SEQUENCE</scope>
    <source>
        <strain evidence="4">HI-2016</strain>
    </source>
</reference>
<dbReference type="GO" id="GO:0036064">
    <property type="term" value="C:ciliary basal body"/>
    <property type="evidence" value="ECO:0007669"/>
    <property type="project" value="TreeGrafter"/>
</dbReference>
<keyword evidence="5" id="KW-1185">Reference proteome</keyword>
<dbReference type="EMBL" id="JAFBMS010000027">
    <property type="protein sequence ID" value="KAG9342567.1"/>
    <property type="molecule type" value="Genomic_DNA"/>
</dbReference>
<evidence type="ECO:0000313" key="5">
    <source>
        <dbReference type="Proteomes" id="UP000824540"/>
    </source>
</evidence>
<proteinExistence type="predicted"/>
<protein>
    <submittedName>
        <fullName evidence="4">Uncharacterized protein</fullName>
    </submittedName>
</protein>
<dbReference type="GO" id="GO:0051959">
    <property type="term" value="F:dynein light intermediate chain binding"/>
    <property type="evidence" value="ECO:0007669"/>
    <property type="project" value="TreeGrafter"/>
</dbReference>
<evidence type="ECO:0000313" key="4">
    <source>
        <dbReference type="EMBL" id="KAG9342567.1"/>
    </source>
</evidence>
<dbReference type="GO" id="GO:0005737">
    <property type="term" value="C:cytoplasm"/>
    <property type="evidence" value="ECO:0007669"/>
    <property type="project" value="UniProtKB-SubCell"/>
</dbReference>
<accession>A0A8T2P1M3</accession>
<evidence type="ECO:0000256" key="3">
    <source>
        <dbReference type="ARBA" id="ARBA00023054"/>
    </source>
</evidence>
<dbReference type="PANTHER" id="PTHR21502:SF6">
    <property type="entry name" value="RILP-LIKE PROTEIN 1"/>
    <property type="match status" value="1"/>
</dbReference>
<dbReference type="GO" id="GO:0060271">
    <property type="term" value="P:cilium assembly"/>
    <property type="evidence" value="ECO:0007669"/>
    <property type="project" value="TreeGrafter"/>
</dbReference>
<evidence type="ECO:0000256" key="2">
    <source>
        <dbReference type="ARBA" id="ARBA00022490"/>
    </source>
</evidence>
<comment type="subcellular location">
    <subcellularLocation>
        <location evidence="1">Cytoplasm</location>
    </subcellularLocation>
</comment>
<name>A0A8T2P1M3_9TELE</name>
<keyword evidence="2" id="KW-0963">Cytoplasm</keyword>